<evidence type="ECO:0000256" key="3">
    <source>
        <dbReference type="ARBA" id="ARBA00023008"/>
    </source>
</evidence>
<keyword evidence="6" id="KW-1185">Reference proteome</keyword>
<evidence type="ECO:0000313" key="5">
    <source>
        <dbReference type="EMBL" id="KRT85626.1"/>
    </source>
</evidence>
<dbReference type="SUPFAM" id="SSF49503">
    <property type="entry name" value="Cupredoxins"/>
    <property type="match status" value="1"/>
</dbReference>
<evidence type="ECO:0000256" key="2">
    <source>
        <dbReference type="ARBA" id="ARBA00023002"/>
    </source>
</evidence>
<dbReference type="GO" id="GO:0005507">
    <property type="term" value="F:copper ion binding"/>
    <property type="evidence" value="ECO:0007669"/>
    <property type="project" value="InterPro"/>
</dbReference>
<dbReference type="PANTHER" id="PTHR11709:SF394">
    <property type="entry name" value="FI03373P-RELATED"/>
    <property type="match status" value="1"/>
</dbReference>
<dbReference type="GO" id="GO:0006826">
    <property type="term" value="P:iron ion transport"/>
    <property type="evidence" value="ECO:0007669"/>
    <property type="project" value="TreeGrafter"/>
</dbReference>
<dbReference type="GO" id="GO:0005886">
    <property type="term" value="C:plasma membrane"/>
    <property type="evidence" value="ECO:0007669"/>
    <property type="project" value="TreeGrafter"/>
</dbReference>
<feature type="domain" description="Plastocyanin-like" evidence="4">
    <location>
        <begin position="98"/>
        <end position="225"/>
    </location>
</feature>
<dbReference type="InterPro" id="IPR002355">
    <property type="entry name" value="Cu_oxidase_Cu_BS"/>
</dbReference>
<dbReference type="AlphaFoldDB" id="A0A0T6BE54"/>
<sequence length="245" mass="27498">ETTDGNSLSIANLRSINEMDDALKGTPDFQYVVELQINAVDNPMFHKPNAYGFNEVTDTTLKRASPQINHISMHFASVPLLSGRAYLTENSLCNETRMENNNCENDYCGCTHVEKVPLNSLVEFIIVDTIAGTSHPMHLHGYTYRVIGMERLDEPVDKETILEFDAANLLPRNFDNPPLKDTVNVPGQGYTIIRFIASNPGYWFLHCHLEYHTALGMGLVLQTGENDDMLPVPDNFPRCGDYSQS</sequence>
<organism evidence="5 6">
    <name type="scientific">Oryctes borbonicus</name>
    <dbReference type="NCBI Taxonomy" id="1629725"/>
    <lineage>
        <taxon>Eukaryota</taxon>
        <taxon>Metazoa</taxon>
        <taxon>Ecdysozoa</taxon>
        <taxon>Arthropoda</taxon>
        <taxon>Hexapoda</taxon>
        <taxon>Insecta</taxon>
        <taxon>Pterygota</taxon>
        <taxon>Neoptera</taxon>
        <taxon>Endopterygota</taxon>
        <taxon>Coleoptera</taxon>
        <taxon>Polyphaga</taxon>
        <taxon>Scarabaeiformia</taxon>
        <taxon>Scarabaeidae</taxon>
        <taxon>Dynastinae</taxon>
        <taxon>Oryctes</taxon>
    </lineage>
</organism>
<dbReference type="PROSITE" id="PS00080">
    <property type="entry name" value="MULTICOPPER_OXIDASE2"/>
    <property type="match status" value="1"/>
</dbReference>
<dbReference type="GO" id="GO:0016491">
    <property type="term" value="F:oxidoreductase activity"/>
    <property type="evidence" value="ECO:0007669"/>
    <property type="project" value="UniProtKB-KW"/>
</dbReference>
<reference evidence="5 6" key="1">
    <citation type="submission" date="2015-09" db="EMBL/GenBank/DDBJ databases">
        <title>Draft genome of the scarab beetle Oryctes borbonicus.</title>
        <authorList>
            <person name="Meyer J.M."/>
            <person name="Markov G.V."/>
            <person name="Baskaran P."/>
            <person name="Herrmann M."/>
            <person name="Sommer R.J."/>
            <person name="Roedelsperger C."/>
        </authorList>
    </citation>
    <scope>NUCLEOTIDE SEQUENCE [LARGE SCALE GENOMIC DNA]</scope>
    <source>
        <strain evidence="5">OB123</strain>
        <tissue evidence="5">Whole animal</tissue>
    </source>
</reference>
<accession>A0A0T6BE54</accession>
<keyword evidence="2" id="KW-0560">Oxidoreductase</keyword>
<evidence type="ECO:0000256" key="1">
    <source>
        <dbReference type="ARBA" id="ARBA00022723"/>
    </source>
</evidence>
<gene>
    <name evidence="5" type="ORF">AMK59_278</name>
</gene>
<dbReference type="InterPro" id="IPR011706">
    <property type="entry name" value="Cu-oxidase_C"/>
</dbReference>
<keyword evidence="3" id="KW-0186">Copper</keyword>
<dbReference type="CDD" id="cd13905">
    <property type="entry name" value="CuRO_3_tcLLC2_insect_like"/>
    <property type="match status" value="1"/>
</dbReference>
<dbReference type="InterPro" id="IPR008972">
    <property type="entry name" value="Cupredoxin"/>
</dbReference>
<evidence type="ECO:0000313" key="6">
    <source>
        <dbReference type="Proteomes" id="UP000051574"/>
    </source>
</evidence>
<comment type="caution">
    <text evidence="5">The sequence shown here is derived from an EMBL/GenBank/DDBJ whole genome shotgun (WGS) entry which is preliminary data.</text>
</comment>
<dbReference type="Pfam" id="PF07731">
    <property type="entry name" value="Cu-oxidase_2"/>
    <property type="match status" value="1"/>
</dbReference>
<dbReference type="PANTHER" id="PTHR11709">
    <property type="entry name" value="MULTI-COPPER OXIDASE"/>
    <property type="match status" value="1"/>
</dbReference>
<dbReference type="EMBL" id="LJIG01001314">
    <property type="protein sequence ID" value="KRT85626.1"/>
    <property type="molecule type" value="Genomic_DNA"/>
</dbReference>
<protein>
    <recommendedName>
        <fullName evidence="4">Plastocyanin-like domain-containing protein</fullName>
    </recommendedName>
</protein>
<dbReference type="InterPro" id="IPR045087">
    <property type="entry name" value="Cu-oxidase_fam"/>
</dbReference>
<proteinExistence type="predicted"/>
<dbReference type="Proteomes" id="UP000051574">
    <property type="component" value="Unassembled WGS sequence"/>
</dbReference>
<evidence type="ECO:0000259" key="4">
    <source>
        <dbReference type="Pfam" id="PF07731"/>
    </source>
</evidence>
<feature type="non-terminal residue" evidence="5">
    <location>
        <position position="1"/>
    </location>
</feature>
<name>A0A0T6BE54_9SCAR</name>
<keyword evidence="1" id="KW-0479">Metal-binding</keyword>
<dbReference type="Gene3D" id="2.60.40.420">
    <property type="entry name" value="Cupredoxins - blue copper proteins"/>
    <property type="match status" value="1"/>
</dbReference>
<dbReference type="OrthoDB" id="2121828at2759"/>